<dbReference type="InterPro" id="IPR026864">
    <property type="entry name" value="SH3b2-type_SH3"/>
</dbReference>
<dbReference type="Pfam" id="PF00877">
    <property type="entry name" value="NLPC_P60"/>
    <property type="match status" value="1"/>
</dbReference>
<dbReference type="Gene3D" id="3.90.1720.10">
    <property type="entry name" value="endopeptidase domain like (from Nostoc punctiforme)"/>
    <property type="match status" value="1"/>
</dbReference>
<dbReference type="GO" id="GO:0006508">
    <property type="term" value="P:proteolysis"/>
    <property type="evidence" value="ECO:0007669"/>
    <property type="project" value="UniProtKB-KW"/>
</dbReference>
<name>A0A4Q9JSP2_9BACT</name>
<organism evidence="6 7">
    <name type="scientific">Campylobacter novaezeelandiae</name>
    <dbReference type="NCBI Taxonomy" id="2267891"/>
    <lineage>
        <taxon>Bacteria</taxon>
        <taxon>Pseudomonadati</taxon>
        <taxon>Campylobacterota</taxon>
        <taxon>Epsilonproteobacteria</taxon>
        <taxon>Campylobacterales</taxon>
        <taxon>Campylobacteraceae</taxon>
        <taxon>Campylobacter</taxon>
    </lineage>
</organism>
<dbReference type="PROSITE" id="PS51257">
    <property type="entry name" value="PROKAR_LIPOPROTEIN"/>
    <property type="match status" value="1"/>
</dbReference>
<accession>A0A4Q9JSP2</accession>
<keyword evidence="7" id="KW-1185">Reference proteome</keyword>
<dbReference type="InterPro" id="IPR039439">
    <property type="entry name" value="SH3b1_dom"/>
</dbReference>
<evidence type="ECO:0000256" key="1">
    <source>
        <dbReference type="ARBA" id="ARBA00007074"/>
    </source>
</evidence>
<dbReference type="SUPFAM" id="SSF54001">
    <property type="entry name" value="Cysteine proteinases"/>
    <property type="match status" value="1"/>
</dbReference>
<sequence length="437" mass="51736">MFRYFLYFILFFISGCTLNTQQSFKTPQYAQFKFEQNVSILPKLDENFFIKNNYKKNFFRPWHSDFKKLKNEDLFWAFKMYKNQKNQFYFYNKQKIFQFWFDEQIKNSNINHLGSINKKALIIQNSLIRNLPTSKAILKNPFEEGEGLPFDYAQNGILNIGSAILVSHYSKDKRYAFVMSENGFGFIKANDFEFISDHRAKIYENLNFITPLKEKIPIFDTKGNFLFQTRVGAIYPYYKKDKNYYYGKIGSYKYKAQKTLFSTFPMQLNDKNLKNQISQILNLPYGWGGYDFERDCSLFTRDLFSAFGIYMPRNSYAQITHFDYFDISKLNQKQKEDFLDHFAKPYLSLLYFPGHIMLYSGKINNTHTVLHSAWGVKGYNNTRLLISQSAITSLQIGKDQADIPNKNLYISKLSKIAFINLNIDEKNIIESYLKNIF</sequence>
<comment type="caution">
    <text evidence="6">The sequence shown here is derived from an EMBL/GenBank/DDBJ whole genome shotgun (WGS) entry which is preliminary data.</text>
</comment>
<dbReference type="InterPro" id="IPR038765">
    <property type="entry name" value="Papain-like_cys_pep_sf"/>
</dbReference>
<feature type="domain" description="NlpC/P60" evidence="5">
    <location>
        <begin position="266"/>
        <end position="397"/>
    </location>
</feature>
<dbReference type="Pfam" id="PF12913">
    <property type="entry name" value="SH3_6"/>
    <property type="match status" value="1"/>
</dbReference>
<proteinExistence type="inferred from homology"/>
<evidence type="ECO:0000313" key="6">
    <source>
        <dbReference type="EMBL" id="TBR78887.1"/>
    </source>
</evidence>
<gene>
    <name evidence="6" type="ORF">DU473_07570</name>
</gene>
<dbReference type="Proteomes" id="UP000292583">
    <property type="component" value="Unassembled WGS sequence"/>
</dbReference>
<evidence type="ECO:0000313" key="7">
    <source>
        <dbReference type="Proteomes" id="UP000292583"/>
    </source>
</evidence>
<dbReference type="OrthoDB" id="9799970at2"/>
<evidence type="ECO:0000256" key="2">
    <source>
        <dbReference type="ARBA" id="ARBA00022670"/>
    </source>
</evidence>
<keyword evidence="2" id="KW-0645">Protease</keyword>
<keyword evidence="4" id="KW-0788">Thiol protease</keyword>
<dbReference type="Pfam" id="PF12914">
    <property type="entry name" value="SH3_7"/>
    <property type="match status" value="1"/>
</dbReference>
<protein>
    <recommendedName>
        <fullName evidence="5">NlpC/P60 domain-containing protein</fullName>
    </recommendedName>
</protein>
<dbReference type="PROSITE" id="PS51935">
    <property type="entry name" value="NLPC_P60"/>
    <property type="match status" value="1"/>
</dbReference>
<evidence type="ECO:0000256" key="3">
    <source>
        <dbReference type="ARBA" id="ARBA00022801"/>
    </source>
</evidence>
<dbReference type="EMBL" id="QPGR01000018">
    <property type="protein sequence ID" value="TBR78887.1"/>
    <property type="molecule type" value="Genomic_DNA"/>
</dbReference>
<evidence type="ECO:0000256" key="4">
    <source>
        <dbReference type="ARBA" id="ARBA00022807"/>
    </source>
</evidence>
<evidence type="ECO:0000259" key="5">
    <source>
        <dbReference type="PROSITE" id="PS51935"/>
    </source>
</evidence>
<dbReference type="InterPro" id="IPR027017">
    <property type="entry name" value="P60_peptidase_YkfC"/>
</dbReference>
<reference evidence="6 7" key="1">
    <citation type="submission" date="2018-07" db="EMBL/GenBank/DDBJ databases">
        <title>Campylobacter zealandensis sp. nov., isolated from birds and water in New Zealand.</title>
        <authorList>
            <person name="Wilkinson D.A."/>
            <person name="Biggs P.J."/>
            <person name="French N.P."/>
            <person name="Midwinter A.C."/>
        </authorList>
    </citation>
    <scope>NUCLEOTIDE SEQUENCE [LARGE SCALE GENOMIC DNA]</scope>
    <source>
        <strain evidence="6 7">B423b</strain>
    </source>
</reference>
<dbReference type="AlphaFoldDB" id="A0A4Q9JSP2"/>
<dbReference type="InterPro" id="IPR000064">
    <property type="entry name" value="NLP_P60_dom"/>
</dbReference>
<dbReference type="InterPro" id="IPR025606">
    <property type="entry name" value="NLPC/P60_N_dom"/>
</dbReference>
<dbReference type="Pfam" id="PF12912">
    <property type="entry name" value="N_NLPC_P60"/>
    <property type="match status" value="1"/>
</dbReference>
<keyword evidence="3" id="KW-0378">Hydrolase</keyword>
<dbReference type="GO" id="GO:0008234">
    <property type="term" value="F:cysteine-type peptidase activity"/>
    <property type="evidence" value="ECO:0007669"/>
    <property type="project" value="UniProtKB-KW"/>
</dbReference>
<dbReference type="PIRSF" id="PIRSF019015">
    <property type="entry name" value="P60_peptidase_YkfC"/>
    <property type="match status" value="1"/>
</dbReference>
<comment type="similarity">
    <text evidence="1">Belongs to the peptidase C40 family.</text>
</comment>
<dbReference type="RefSeq" id="WP_131186921.1">
    <property type="nucleotide sequence ID" value="NZ_QPGR01000018.1"/>
</dbReference>